<dbReference type="PROSITE" id="PS51176">
    <property type="entry name" value="PDH_ADH"/>
    <property type="match status" value="1"/>
</dbReference>
<organism evidence="4 5">
    <name type="scientific">Candidatus Gottesmanbacteria bacterium RIFCSPHIGHO2_01_FULL_39_10</name>
    <dbReference type="NCBI Taxonomy" id="1798375"/>
    <lineage>
        <taxon>Bacteria</taxon>
        <taxon>Candidatus Gottesmaniibacteriota</taxon>
    </lineage>
</organism>
<name>A0A1F5ZLJ2_9BACT</name>
<dbReference type="Proteomes" id="UP000177383">
    <property type="component" value="Unassembled WGS sequence"/>
</dbReference>
<evidence type="ECO:0000313" key="4">
    <source>
        <dbReference type="EMBL" id="OGG13340.1"/>
    </source>
</evidence>
<dbReference type="SUPFAM" id="SSF48179">
    <property type="entry name" value="6-phosphogluconate dehydrogenase C-terminal domain-like"/>
    <property type="match status" value="1"/>
</dbReference>
<keyword evidence="2" id="KW-0812">Transmembrane</keyword>
<dbReference type="InterPro" id="IPR046826">
    <property type="entry name" value="PDH_N"/>
</dbReference>
<dbReference type="GO" id="GO:0070403">
    <property type="term" value="F:NAD+ binding"/>
    <property type="evidence" value="ECO:0007669"/>
    <property type="project" value="InterPro"/>
</dbReference>
<dbReference type="InterPro" id="IPR003099">
    <property type="entry name" value="Prephen_DH"/>
</dbReference>
<dbReference type="PANTHER" id="PTHR21363:SF0">
    <property type="entry name" value="PREPHENATE DEHYDROGENASE [NADP(+)]"/>
    <property type="match status" value="1"/>
</dbReference>
<dbReference type="InterPro" id="IPR008927">
    <property type="entry name" value="6-PGluconate_DH-like_C_sf"/>
</dbReference>
<evidence type="ECO:0000313" key="5">
    <source>
        <dbReference type="Proteomes" id="UP000177383"/>
    </source>
</evidence>
<accession>A0A1F5ZLJ2</accession>
<dbReference type="InterPro" id="IPR050812">
    <property type="entry name" value="Preph/Arog_dehydrog"/>
</dbReference>
<dbReference type="Pfam" id="PF20463">
    <property type="entry name" value="PDH_C"/>
    <property type="match status" value="1"/>
</dbReference>
<keyword evidence="2" id="KW-1133">Transmembrane helix</keyword>
<dbReference type="GO" id="GO:0004665">
    <property type="term" value="F:prephenate dehydrogenase (NADP+) activity"/>
    <property type="evidence" value="ECO:0007669"/>
    <property type="project" value="InterPro"/>
</dbReference>
<dbReference type="InterPro" id="IPR036291">
    <property type="entry name" value="NAD(P)-bd_dom_sf"/>
</dbReference>
<evidence type="ECO:0000256" key="1">
    <source>
        <dbReference type="ARBA" id="ARBA00023002"/>
    </source>
</evidence>
<dbReference type="InterPro" id="IPR046825">
    <property type="entry name" value="PDH_C"/>
</dbReference>
<dbReference type="GO" id="GO:0006571">
    <property type="term" value="P:tyrosine biosynthetic process"/>
    <property type="evidence" value="ECO:0007669"/>
    <property type="project" value="InterPro"/>
</dbReference>
<protein>
    <recommendedName>
        <fullName evidence="3">Prephenate/arogenate dehydrogenase domain-containing protein</fullName>
    </recommendedName>
</protein>
<proteinExistence type="predicted"/>
<gene>
    <name evidence="4" type="ORF">A2773_00915</name>
</gene>
<feature type="transmembrane region" description="Helical" evidence="2">
    <location>
        <begin position="6"/>
        <end position="25"/>
    </location>
</feature>
<comment type="caution">
    <text evidence="4">The sequence shown here is derived from an EMBL/GenBank/DDBJ whole genome shotgun (WGS) entry which is preliminary data.</text>
</comment>
<keyword evidence="2" id="KW-0472">Membrane</keyword>
<dbReference type="Gene3D" id="1.10.3660.10">
    <property type="entry name" value="6-phosphogluconate dehydrogenase C-terminal like domain"/>
    <property type="match status" value="1"/>
</dbReference>
<feature type="domain" description="Prephenate/arogenate dehydrogenase" evidence="3">
    <location>
        <begin position="7"/>
        <end position="292"/>
    </location>
</feature>
<dbReference type="Pfam" id="PF02153">
    <property type="entry name" value="PDH_N"/>
    <property type="match status" value="1"/>
</dbReference>
<dbReference type="PANTHER" id="PTHR21363">
    <property type="entry name" value="PREPHENATE DEHYDROGENASE"/>
    <property type="match status" value="1"/>
</dbReference>
<dbReference type="Gene3D" id="3.40.50.720">
    <property type="entry name" value="NAD(P)-binding Rossmann-like Domain"/>
    <property type="match status" value="1"/>
</dbReference>
<reference evidence="4 5" key="1">
    <citation type="journal article" date="2016" name="Nat. Commun.">
        <title>Thousands of microbial genomes shed light on interconnected biogeochemical processes in an aquifer system.</title>
        <authorList>
            <person name="Anantharaman K."/>
            <person name="Brown C.T."/>
            <person name="Hug L.A."/>
            <person name="Sharon I."/>
            <person name="Castelle C.J."/>
            <person name="Probst A.J."/>
            <person name="Thomas B.C."/>
            <person name="Singh A."/>
            <person name="Wilkins M.J."/>
            <person name="Karaoz U."/>
            <person name="Brodie E.L."/>
            <person name="Williams K.H."/>
            <person name="Hubbard S.S."/>
            <person name="Banfield J.F."/>
        </authorList>
    </citation>
    <scope>NUCLEOTIDE SEQUENCE [LARGE SCALE GENOMIC DNA]</scope>
</reference>
<evidence type="ECO:0000256" key="2">
    <source>
        <dbReference type="SAM" id="Phobius"/>
    </source>
</evidence>
<dbReference type="STRING" id="1798375.A2773_00915"/>
<evidence type="ECO:0000259" key="3">
    <source>
        <dbReference type="PROSITE" id="PS51176"/>
    </source>
</evidence>
<keyword evidence="1" id="KW-0560">Oxidoreductase</keyword>
<dbReference type="AlphaFoldDB" id="A0A1F5ZLJ2"/>
<dbReference type="EMBL" id="MFJE01000056">
    <property type="protein sequence ID" value="OGG13340.1"/>
    <property type="molecule type" value="Genomic_DNA"/>
</dbReference>
<dbReference type="GO" id="GO:0008977">
    <property type="term" value="F:prephenate dehydrogenase (NAD+) activity"/>
    <property type="evidence" value="ECO:0007669"/>
    <property type="project" value="InterPro"/>
</dbReference>
<sequence>MKNIHIEKVAIVGIGLIGGSIAMAMRKHLGSKVTILGLSSTSKKAQIAHKHNIIDRALTSLKDIPQDIDLVVLSTPIVTNIKLLKSLKKLTTSKQIIIDVGSTKEMICREAVKLDLRNFIGTHPMAGNETSGLGNADPDLFQNKPWIICPDSQTDKSKITFLKNFITSLGAKPFILNSKAHDRIAALSSHIFLIMSSILVNATSKNNWDKISQIASTGFKDTTRLASHSPNMKKEIILTNKMNIQKALKSLSAEIELFSSLLKDDEENKIMNYFQQAKSVRDDWLNKYSINT</sequence>
<dbReference type="SUPFAM" id="SSF51735">
    <property type="entry name" value="NAD(P)-binding Rossmann-fold domains"/>
    <property type="match status" value="1"/>
</dbReference>
<dbReference type="FunFam" id="3.40.50.720:FF:000208">
    <property type="entry name" value="Prephenate dehydrogenase"/>
    <property type="match status" value="1"/>
</dbReference>